<reference evidence="7 8" key="1">
    <citation type="submission" date="2019-08" db="EMBL/GenBank/DDBJ databases">
        <title>Hyperibacter terrae gen. nov., sp. nov. and Hyperibacter viscosus sp. nov., two new members in the family Rhodospirillaceae isolated from the rhizosphere of Hypericum perforatum.</title>
        <authorList>
            <person name="Noviana Z."/>
        </authorList>
    </citation>
    <scope>NUCLEOTIDE SEQUENCE [LARGE SCALE GENOMIC DNA]</scope>
    <source>
        <strain evidence="7 8">R5959</strain>
    </source>
</reference>
<dbReference type="Proteomes" id="UP000325797">
    <property type="component" value="Chromosome"/>
</dbReference>
<feature type="domain" description="HTH lysR-type" evidence="6">
    <location>
        <begin position="11"/>
        <end position="68"/>
    </location>
</feature>
<dbReference type="EMBL" id="CP042582">
    <property type="protein sequence ID" value="QEX21123.1"/>
    <property type="molecule type" value="Genomic_DNA"/>
</dbReference>
<evidence type="ECO:0000313" key="8">
    <source>
        <dbReference type="Proteomes" id="UP000325797"/>
    </source>
</evidence>
<dbReference type="RefSeq" id="WP_151115427.1">
    <property type="nucleotide sequence ID" value="NZ_CP042582.1"/>
</dbReference>
<dbReference type="PANTHER" id="PTHR30126">
    <property type="entry name" value="HTH-TYPE TRANSCRIPTIONAL REGULATOR"/>
    <property type="match status" value="1"/>
</dbReference>
<feature type="region of interest" description="Disordered" evidence="5">
    <location>
        <begin position="306"/>
        <end position="331"/>
    </location>
</feature>
<evidence type="ECO:0000256" key="1">
    <source>
        <dbReference type="ARBA" id="ARBA00009437"/>
    </source>
</evidence>
<dbReference type="Pfam" id="PF03466">
    <property type="entry name" value="LysR_substrate"/>
    <property type="match status" value="1"/>
</dbReference>
<dbReference type="Pfam" id="PF00126">
    <property type="entry name" value="HTH_1"/>
    <property type="match status" value="1"/>
</dbReference>
<evidence type="ECO:0000313" key="7">
    <source>
        <dbReference type="EMBL" id="QEX21123.1"/>
    </source>
</evidence>
<dbReference type="CDD" id="cd05466">
    <property type="entry name" value="PBP2_LTTR_substrate"/>
    <property type="match status" value="1"/>
</dbReference>
<keyword evidence="2" id="KW-0805">Transcription regulation</keyword>
<comment type="similarity">
    <text evidence="1">Belongs to the LysR transcriptional regulatory family.</text>
</comment>
<dbReference type="KEGG" id="hadh:FRZ61_10440"/>
<proteinExistence type="inferred from homology"/>
<dbReference type="InterPro" id="IPR005119">
    <property type="entry name" value="LysR_subst-bd"/>
</dbReference>
<name>A0A5J6MVH2_9PROT</name>
<dbReference type="InterPro" id="IPR036390">
    <property type="entry name" value="WH_DNA-bd_sf"/>
</dbReference>
<evidence type="ECO:0000259" key="6">
    <source>
        <dbReference type="PROSITE" id="PS50931"/>
    </source>
</evidence>
<evidence type="ECO:0000256" key="2">
    <source>
        <dbReference type="ARBA" id="ARBA00023015"/>
    </source>
</evidence>
<dbReference type="SUPFAM" id="SSF53850">
    <property type="entry name" value="Periplasmic binding protein-like II"/>
    <property type="match status" value="1"/>
</dbReference>
<sequence length="331" mass="35862">MTRRLPELTAFDLRLLQVFDAVVAAGSFTAAEVKLNKSKSAISTDIAALETRLGVKLCRRGRAGFGLTDHGRKIHEASLELFRGMSGFRDSVGRIVSRIAGEFTIAMDDDLVVGARAQVADAIRMFTLRNPDVFINLRSSSPEHVTQLVLEGGADIGVNVVPRRLPELTMHPLFSKDLSLYCGARHPLHPVADGEITADMLSQYECIDLVAAPGAGIAELVDRMRVTARAASMESRLMLILTGRYIGFLPCDFARSWVERGDIRAIAMPGLAASSTGYAVFRRDAAPSAGRDLFLADLTRAFKPLRPPAPESKSILSSRPKTVFQPEAGAA</sequence>
<evidence type="ECO:0000256" key="4">
    <source>
        <dbReference type="ARBA" id="ARBA00023163"/>
    </source>
</evidence>
<dbReference type="InterPro" id="IPR036388">
    <property type="entry name" value="WH-like_DNA-bd_sf"/>
</dbReference>
<gene>
    <name evidence="7" type="ORF">FRZ61_10440</name>
</gene>
<dbReference type="PANTHER" id="PTHR30126:SF98">
    <property type="entry name" value="HTH-TYPE TRANSCRIPTIONAL ACTIVATOR BAUR"/>
    <property type="match status" value="1"/>
</dbReference>
<keyword evidence="8" id="KW-1185">Reference proteome</keyword>
<evidence type="ECO:0000256" key="5">
    <source>
        <dbReference type="SAM" id="MobiDB-lite"/>
    </source>
</evidence>
<dbReference type="InterPro" id="IPR000847">
    <property type="entry name" value="LysR_HTH_N"/>
</dbReference>
<evidence type="ECO:0000256" key="3">
    <source>
        <dbReference type="ARBA" id="ARBA00023125"/>
    </source>
</evidence>
<dbReference type="GO" id="GO:0003700">
    <property type="term" value="F:DNA-binding transcription factor activity"/>
    <property type="evidence" value="ECO:0007669"/>
    <property type="project" value="InterPro"/>
</dbReference>
<dbReference type="AlphaFoldDB" id="A0A5J6MVH2"/>
<organism evidence="7 8">
    <name type="scientific">Hypericibacter adhaerens</name>
    <dbReference type="NCBI Taxonomy" id="2602016"/>
    <lineage>
        <taxon>Bacteria</taxon>
        <taxon>Pseudomonadati</taxon>
        <taxon>Pseudomonadota</taxon>
        <taxon>Alphaproteobacteria</taxon>
        <taxon>Rhodospirillales</taxon>
        <taxon>Dongiaceae</taxon>
        <taxon>Hypericibacter</taxon>
    </lineage>
</organism>
<dbReference type="GO" id="GO:0000976">
    <property type="term" value="F:transcription cis-regulatory region binding"/>
    <property type="evidence" value="ECO:0007669"/>
    <property type="project" value="TreeGrafter"/>
</dbReference>
<keyword evidence="3" id="KW-0238">DNA-binding</keyword>
<dbReference type="OrthoDB" id="7506954at2"/>
<accession>A0A5J6MVH2</accession>
<dbReference type="PROSITE" id="PS50931">
    <property type="entry name" value="HTH_LYSR"/>
    <property type="match status" value="1"/>
</dbReference>
<dbReference type="SUPFAM" id="SSF46785">
    <property type="entry name" value="Winged helix' DNA-binding domain"/>
    <property type="match status" value="1"/>
</dbReference>
<dbReference type="Gene3D" id="1.10.10.10">
    <property type="entry name" value="Winged helix-like DNA-binding domain superfamily/Winged helix DNA-binding domain"/>
    <property type="match status" value="1"/>
</dbReference>
<protein>
    <submittedName>
        <fullName evidence="7">LysR family transcriptional regulator</fullName>
    </submittedName>
</protein>
<keyword evidence="4" id="KW-0804">Transcription</keyword>
<dbReference type="Gene3D" id="3.40.190.290">
    <property type="match status" value="1"/>
</dbReference>